<gene>
    <name evidence="1" type="ORF">BDY19DRAFT_455478</name>
</gene>
<accession>A0ACB8TT68</accession>
<dbReference type="EMBL" id="MU274933">
    <property type="protein sequence ID" value="KAI0085258.1"/>
    <property type="molecule type" value="Genomic_DNA"/>
</dbReference>
<dbReference type="Proteomes" id="UP001055072">
    <property type="component" value="Unassembled WGS sequence"/>
</dbReference>
<comment type="caution">
    <text evidence="1">The sequence shown here is derived from an EMBL/GenBank/DDBJ whole genome shotgun (WGS) entry which is preliminary data.</text>
</comment>
<name>A0ACB8TT68_9APHY</name>
<organism evidence="1 2">
    <name type="scientific">Irpex rosettiformis</name>
    <dbReference type="NCBI Taxonomy" id="378272"/>
    <lineage>
        <taxon>Eukaryota</taxon>
        <taxon>Fungi</taxon>
        <taxon>Dikarya</taxon>
        <taxon>Basidiomycota</taxon>
        <taxon>Agaricomycotina</taxon>
        <taxon>Agaricomycetes</taxon>
        <taxon>Polyporales</taxon>
        <taxon>Irpicaceae</taxon>
        <taxon>Irpex</taxon>
    </lineage>
</organism>
<reference evidence="1" key="1">
    <citation type="journal article" date="2021" name="Environ. Microbiol.">
        <title>Gene family expansions and transcriptome signatures uncover fungal adaptations to wood decay.</title>
        <authorList>
            <person name="Hage H."/>
            <person name="Miyauchi S."/>
            <person name="Viragh M."/>
            <person name="Drula E."/>
            <person name="Min B."/>
            <person name="Chaduli D."/>
            <person name="Navarro D."/>
            <person name="Favel A."/>
            <person name="Norest M."/>
            <person name="Lesage-Meessen L."/>
            <person name="Balint B."/>
            <person name="Merenyi Z."/>
            <person name="de Eugenio L."/>
            <person name="Morin E."/>
            <person name="Martinez A.T."/>
            <person name="Baldrian P."/>
            <person name="Stursova M."/>
            <person name="Martinez M.J."/>
            <person name="Novotny C."/>
            <person name="Magnuson J.K."/>
            <person name="Spatafora J.W."/>
            <person name="Maurice S."/>
            <person name="Pangilinan J."/>
            <person name="Andreopoulos W."/>
            <person name="LaButti K."/>
            <person name="Hundley H."/>
            <person name="Na H."/>
            <person name="Kuo A."/>
            <person name="Barry K."/>
            <person name="Lipzen A."/>
            <person name="Henrissat B."/>
            <person name="Riley R."/>
            <person name="Ahrendt S."/>
            <person name="Nagy L.G."/>
            <person name="Grigoriev I.V."/>
            <person name="Martin F."/>
            <person name="Rosso M.N."/>
        </authorList>
    </citation>
    <scope>NUCLEOTIDE SEQUENCE</scope>
    <source>
        <strain evidence="1">CBS 384.51</strain>
    </source>
</reference>
<evidence type="ECO:0000313" key="1">
    <source>
        <dbReference type="EMBL" id="KAI0085258.1"/>
    </source>
</evidence>
<evidence type="ECO:0000313" key="2">
    <source>
        <dbReference type="Proteomes" id="UP001055072"/>
    </source>
</evidence>
<sequence>MPAPQPIQPIYYTAAQPLYAMDTSGSSTPSTTSPAGTPSPVQYVHVLPSPSRSGSPLPFVQIINGQPMLVQPLASHIQSVVQSPPPSVAVLQPMPEPLTVMSAPQPIHVHPPSQPASSITTVLDSSGMESSRSEEVPPAVPPKPQASAPVPTPTQQVYVPTRISHSIATQMNAAPSLVQRPGNNPPPDVAQIHSDMPGTFPVTANSTTLPLHIQPQQQQPRRLSWDDTAFAPPSSANGRRAISGSQDRSASSVILNMPPLTGIGSSPYPPLTPTAMDNGRNGNGRDGYFPPYHNGHSHRDSHPPDRDVRPEIRRPQRAHSHAHSARTPRDGYPLDLSRRGTYPMMANSNGQGIINLDDRPGDIERGEHVPSRRNSAYSNQDGRAAGAGARRSNVDLNRAPVENGGLRRSSTGTSENTRTSVNGGGGVLGLMGWLRGRPQLKKETSELVDELSAVVRCCCCFSSFLLC</sequence>
<protein>
    <submittedName>
        <fullName evidence="1">Uncharacterized protein</fullName>
    </submittedName>
</protein>
<keyword evidence="2" id="KW-1185">Reference proteome</keyword>
<proteinExistence type="predicted"/>